<accession>A0ABU2NHX3</accession>
<dbReference type="Pfam" id="PF17032">
    <property type="entry name" value="Zn_ribbon_15"/>
    <property type="match status" value="1"/>
</dbReference>
<dbReference type="InterPro" id="IPR031493">
    <property type="entry name" value="Zinc_ribbon_15"/>
</dbReference>
<comment type="caution">
    <text evidence="2">The sequence shown here is derived from an EMBL/GenBank/DDBJ whole genome shotgun (WGS) entry which is preliminary data.</text>
</comment>
<feature type="domain" description="Zinc-ribbon 15" evidence="1">
    <location>
        <begin position="21"/>
        <end position="66"/>
    </location>
</feature>
<sequence length="67" mass="7897">MFFVFGLGTKQQHLGPGETRTCPRCHNTTQQTRMREFRQFTVFFVPVLRWKRRLFEVCSVCGTAVEV</sequence>
<dbReference type="EMBL" id="JAVREJ010000036">
    <property type="protein sequence ID" value="MDT0353561.1"/>
    <property type="molecule type" value="Genomic_DNA"/>
</dbReference>
<evidence type="ECO:0000313" key="3">
    <source>
        <dbReference type="Proteomes" id="UP001183202"/>
    </source>
</evidence>
<organism evidence="2 3">
    <name type="scientific">Pseudonocardia charpentierae</name>
    <dbReference type="NCBI Taxonomy" id="3075545"/>
    <lineage>
        <taxon>Bacteria</taxon>
        <taxon>Bacillati</taxon>
        <taxon>Actinomycetota</taxon>
        <taxon>Actinomycetes</taxon>
        <taxon>Pseudonocardiales</taxon>
        <taxon>Pseudonocardiaceae</taxon>
        <taxon>Pseudonocardia</taxon>
    </lineage>
</organism>
<dbReference type="Proteomes" id="UP001183202">
    <property type="component" value="Unassembled WGS sequence"/>
</dbReference>
<gene>
    <name evidence="2" type="ORF">RM445_29115</name>
</gene>
<evidence type="ECO:0000313" key="2">
    <source>
        <dbReference type="EMBL" id="MDT0353561.1"/>
    </source>
</evidence>
<dbReference type="RefSeq" id="WP_311560074.1">
    <property type="nucleotide sequence ID" value="NZ_JAVREJ010000036.1"/>
</dbReference>
<protein>
    <submittedName>
        <fullName evidence="2">Zinc-ribbon domain-containing protein</fullName>
    </submittedName>
</protein>
<reference evidence="3" key="1">
    <citation type="submission" date="2023-07" db="EMBL/GenBank/DDBJ databases">
        <title>30 novel species of actinomycetes from the DSMZ collection.</title>
        <authorList>
            <person name="Nouioui I."/>
        </authorList>
    </citation>
    <scope>NUCLEOTIDE SEQUENCE [LARGE SCALE GENOMIC DNA]</scope>
    <source>
        <strain evidence="3">DSM 45834</strain>
    </source>
</reference>
<proteinExistence type="predicted"/>
<evidence type="ECO:0000259" key="1">
    <source>
        <dbReference type="Pfam" id="PF17032"/>
    </source>
</evidence>
<keyword evidence="3" id="KW-1185">Reference proteome</keyword>
<name>A0ABU2NHX3_9PSEU</name>